<accession>A0A5E5ABW4</accession>
<feature type="domain" description="SnoaL-like" evidence="1">
    <location>
        <begin position="4"/>
        <end position="129"/>
    </location>
</feature>
<keyword evidence="3" id="KW-1185">Reference proteome</keyword>
<dbReference type="Proteomes" id="UP000414136">
    <property type="component" value="Unassembled WGS sequence"/>
</dbReference>
<evidence type="ECO:0000313" key="2">
    <source>
        <dbReference type="EMBL" id="VVE69993.1"/>
    </source>
</evidence>
<sequence>MNTDDYRQIQNLLYRYAHLLDTGRWDALGQLFEHADVYIAGELAASKNPAQLTTLWNSYVRRYPNGTPRTHHIITNVTIDDDGEDRARSHCYVLVVQQGSTLGLQPVIAGDYLDRFEKVEGVWRFTERHIGNELFGNLSEHLLLPMQMPDDRLPQSWD</sequence>
<dbReference type="CDD" id="cd00531">
    <property type="entry name" value="NTF2_like"/>
    <property type="match status" value="1"/>
</dbReference>
<dbReference type="Gene3D" id="3.10.450.50">
    <property type="match status" value="1"/>
</dbReference>
<dbReference type="Pfam" id="PF13577">
    <property type="entry name" value="SnoaL_4"/>
    <property type="match status" value="1"/>
</dbReference>
<evidence type="ECO:0000259" key="1">
    <source>
        <dbReference type="Pfam" id="PF13577"/>
    </source>
</evidence>
<dbReference type="SUPFAM" id="SSF54427">
    <property type="entry name" value="NTF2-like"/>
    <property type="match status" value="1"/>
</dbReference>
<reference evidence="2 3" key="1">
    <citation type="submission" date="2019-08" db="EMBL/GenBank/DDBJ databases">
        <authorList>
            <person name="Peeters C."/>
        </authorList>
    </citation>
    <scope>NUCLEOTIDE SEQUENCE [LARGE SCALE GENOMIC DNA]</scope>
    <source>
        <strain evidence="2 3">LMG 31118</strain>
    </source>
</reference>
<proteinExistence type="predicted"/>
<dbReference type="RefSeq" id="WP_174990501.1">
    <property type="nucleotide sequence ID" value="NZ_CABPSQ010000006.1"/>
</dbReference>
<dbReference type="InterPro" id="IPR032710">
    <property type="entry name" value="NTF2-like_dom_sf"/>
</dbReference>
<name>A0A5E5ABW4_9BURK</name>
<dbReference type="AlphaFoldDB" id="A0A5E5ABW4"/>
<evidence type="ECO:0000313" key="3">
    <source>
        <dbReference type="Proteomes" id="UP000414136"/>
    </source>
</evidence>
<organism evidence="2 3">
    <name type="scientific">Pandoraea captiosa</name>
    <dbReference type="NCBI Taxonomy" id="2508302"/>
    <lineage>
        <taxon>Bacteria</taxon>
        <taxon>Pseudomonadati</taxon>
        <taxon>Pseudomonadota</taxon>
        <taxon>Betaproteobacteria</taxon>
        <taxon>Burkholderiales</taxon>
        <taxon>Burkholderiaceae</taxon>
        <taxon>Pandoraea</taxon>
    </lineage>
</organism>
<dbReference type="EMBL" id="CABPSQ010000006">
    <property type="protein sequence ID" value="VVE69993.1"/>
    <property type="molecule type" value="Genomic_DNA"/>
</dbReference>
<gene>
    <name evidence="2" type="ORF">PCA31118_03387</name>
</gene>
<dbReference type="InterPro" id="IPR037401">
    <property type="entry name" value="SnoaL-like"/>
</dbReference>
<protein>
    <recommendedName>
        <fullName evidence="1">SnoaL-like domain-containing protein</fullName>
    </recommendedName>
</protein>